<dbReference type="GO" id="GO:0004519">
    <property type="term" value="F:endonuclease activity"/>
    <property type="evidence" value="ECO:0007669"/>
    <property type="project" value="UniProtKB-KW"/>
</dbReference>
<dbReference type="Pfam" id="PF05685">
    <property type="entry name" value="Uma2"/>
    <property type="match status" value="1"/>
</dbReference>
<dbReference type="PANTHER" id="PTHR34107">
    <property type="entry name" value="SLL0198 PROTEIN-RELATED"/>
    <property type="match status" value="1"/>
</dbReference>
<dbReference type="SUPFAM" id="SSF52980">
    <property type="entry name" value="Restriction endonuclease-like"/>
    <property type="match status" value="1"/>
</dbReference>
<protein>
    <submittedName>
        <fullName evidence="2">Uma2 family endonuclease</fullName>
    </submittedName>
</protein>
<keyword evidence="2" id="KW-0378">Hydrolase</keyword>
<sequence>MEAARKLKTYEDLLDLPEDVHAELHAGEIVAQPGSLPQHGRVQRSVGRFIGGPYDDDTDGPDGWWILPEVDVRFSRHDVTRPDLAGWRRARLPSPEDVRPIDVVPDWICEVLSPSNARHDRVFKARLYAQHGVPYYWLIDPAERTLEAYVLKDSQWLRAGAWDDTEVARVPPFEAVELPIGKLFFPRPPT</sequence>
<name>A0A9X3J1K8_9BACT</name>
<organism evidence="2 3">
    <name type="scientific">Nannocystis pusilla</name>
    <dbReference type="NCBI Taxonomy" id="889268"/>
    <lineage>
        <taxon>Bacteria</taxon>
        <taxon>Pseudomonadati</taxon>
        <taxon>Myxococcota</taxon>
        <taxon>Polyangia</taxon>
        <taxon>Nannocystales</taxon>
        <taxon>Nannocystaceae</taxon>
        <taxon>Nannocystis</taxon>
    </lineage>
</organism>
<keyword evidence="2" id="KW-0255">Endonuclease</keyword>
<dbReference type="Gene3D" id="3.90.1570.10">
    <property type="entry name" value="tt1808, chain A"/>
    <property type="match status" value="1"/>
</dbReference>
<gene>
    <name evidence="2" type="ORF">OV079_46265</name>
</gene>
<dbReference type="Proteomes" id="UP001150924">
    <property type="component" value="Unassembled WGS sequence"/>
</dbReference>
<accession>A0A9X3J1K8</accession>
<keyword evidence="3" id="KW-1185">Reference proteome</keyword>
<dbReference type="InterPro" id="IPR011335">
    <property type="entry name" value="Restrct_endonuc-II-like"/>
</dbReference>
<evidence type="ECO:0000313" key="3">
    <source>
        <dbReference type="Proteomes" id="UP001150924"/>
    </source>
</evidence>
<evidence type="ECO:0000313" key="2">
    <source>
        <dbReference type="EMBL" id="MCY1012822.1"/>
    </source>
</evidence>
<dbReference type="EMBL" id="JAPNKE010000002">
    <property type="protein sequence ID" value="MCY1012822.1"/>
    <property type="molecule type" value="Genomic_DNA"/>
</dbReference>
<reference evidence="2" key="1">
    <citation type="submission" date="2022-11" db="EMBL/GenBank/DDBJ databases">
        <title>Minimal conservation of predation-associated metabolite biosynthetic gene clusters underscores biosynthetic potential of Myxococcota including descriptions for ten novel species: Archangium lansinium sp. nov., Myxococcus landrumus sp. nov., Nannocystis bai.</title>
        <authorList>
            <person name="Ahearne A."/>
            <person name="Stevens C."/>
            <person name="Phillips K."/>
        </authorList>
    </citation>
    <scope>NUCLEOTIDE SEQUENCE</scope>
    <source>
        <strain evidence="2">Na p29</strain>
    </source>
</reference>
<feature type="domain" description="Putative restriction endonuclease" evidence="1">
    <location>
        <begin position="11"/>
        <end position="179"/>
    </location>
</feature>
<dbReference type="InterPro" id="IPR008538">
    <property type="entry name" value="Uma2"/>
</dbReference>
<comment type="caution">
    <text evidence="2">The sequence shown here is derived from an EMBL/GenBank/DDBJ whole genome shotgun (WGS) entry which is preliminary data.</text>
</comment>
<dbReference type="CDD" id="cd06260">
    <property type="entry name" value="DUF820-like"/>
    <property type="match status" value="1"/>
</dbReference>
<proteinExistence type="predicted"/>
<dbReference type="PANTHER" id="PTHR34107:SF4">
    <property type="entry name" value="SLL1222 PROTEIN"/>
    <property type="match status" value="1"/>
</dbReference>
<evidence type="ECO:0000259" key="1">
    <source>
        <dbReference type="Pfam" id="PF05685"/>
    </source>
</evidence>
<dbReference type="InterPro" id="IPR012296">
    <property type="entry name" value="Nuclease_put_TT1808"/>
</dbReference>
<keyword evidence="2" id="KW-0540">Nuclease</keyword>
<dbReference type="RefSeq" id="WP_267776363.1">
    <property type="nucleotide sequence ID" value="NZ_JAPNKE010000002.1"/>
</dbReference>
<dbReference type="AlphaFoldDB" id="A0A9X3J1K8"/>